<dbReference type="PROSITE" id="PS51257">
    <property type="entry name" value="PROKAR_LIPOPROTEIN"/>
    <property type="match status" value="1"/>
</dbReference>
<dbReference type="EMBL" id="LZPO01017303">
    <property type="protein sequence ID" value="OBS80911.1"/>
    <property type="molecule type" value="Genomic_DNA"/>
</dbReference>
<feature type="chain" id="PRO_5008346583" description="TGF-beta propeptide domain-containing protein" evidence="2">
    <location>
        <begin position="21"/>
        <end position="215"/>
    </location>
</feature>
<feature type="region of interest" description="Disordered" evidence="1">
    <location>
        <begin position="87"/>
        <end position="119"/>
    </location>
</feature>
<protein>
    <recommendedName>
        <fullName evidence="3">TGF-beta propeptide domain-containing protein</fullName>
    </recommendedName>
</protein>
<feature type="region of interest" description="Disordered" evidence="1">
    <location>
        <begin position="44"/>
        <end position="64"/>
    </location>
</feature>
<evidence type="ECO:0000256" key="1">
    <source>
        <dbReference type="SAM" id="MobiDB-lite"/>
    </source>
</evidence>
<dbReference type="InterPro" id="IPR001111">
    <property type="entry name" value="TGF-b_propeptide"/>
</dbReference>
<proteinExistence type="predicted"/>
<dbReference type="Pfam" id="PF00688">
    <property type="entry name" value="TGFb_propeptide"/>
    <property type="match status" value="1"/>
</dbReference>
<dbReference type="AlphaFoldDB" id="A0A1A6HRN2"/>
<gene>
    <name evidence="4" type="ORF">A6R68_20874</name>
</gene>
<feature type="signal peptide" evidence="2">
    <location>
        <begin position="1"/>
        <end position="20"/>
    </location>
</feature>
<dbReference type="Proteomes" id="UP000092124">
    <property type="component" value="Unassembled WGS sequence"/>
</dbReference>
<reference evidence="4 5" key="1">
    <citation type="submission" date="2016-06" db="EMBL/GenBank/DDBJ databases">
        <title>The Draft Genome Sequence and Annotation of the Desert Woodrat Neotoma lepida.</title>
        <authorList>
            <person name="Campbell M."/>
            <person name="Oakeson K.F."/>
            <person name="Yandell M."/>
            <person name="Halpert J.R."/>
            <person name="Dearing D."/>
        </authorList>
    </citation>
    <scope>NUCLEOTIDE SEQUENCE [LARGE SCALE GENOMIC DNA]</scope>
    <source>
        <strain evidence="4">417</strain>
        <tissue evidence="4">Liver</tissue>
    </source>
</reference>
<organism evidence="4 5">
    <name type="scientific">Neotoma lepida</name>
    <name type="common">Desert woodrat</name>
    <dbReference type="NCBI Taxonomy" id="56216"/>
    <lineage>
        <taxon>Eukaryota</taxon>
        <taxon>Metazoa</taxon>
        <taxon>Chordata</taxon>
        <taxon>Craniata</taxon>
        <taxon>Vertebrata</taxon>
        <taxon>Euteleostomi</taxon>
        <taxon>Mammalia</taxon>
        <taxon>Eutheria</taxon>
        <taxon>Euarchontoglires</taxon>
        <taxon>Glires</taxon>
        <taxon>Rodentia</taxon>
        <taxon>Myomorpha</taxon>
        <taxon>Muroidea</taxon>
        <taxon>Cricetidae</taxon>
        <taxon>Neotominae</taxon>
        <taxon>Neotoma</taxon>
    </lineage>
</organism>
<evidence type="ECO:0000313" key="4">
    <source>
        <dbReference type="EMBL" id="OBS80911.1"/>
    </source>
</evidence>
<feature type="compositionally biased region" description="Low complexity" evidence="1">
    <location>
        <begin position="96"/>
        <end position="108"/>
    </location>
</feature>
<comment type="caution">
    <text evidence="4">The sequence shown here is derived from an EMBL/GenBank/DDBJ whole genome shotgun (WGS) entry which is preliminary data.</text>
</comment>
<evidence type="ECO:0000259" key="3">
    <source>
        <dbReference type="Pfam" id="PF00688"/>
    </source>
</evidence>
<keyword evidence="5" id="KW-1185">Reference proteome</keyword>
<dbReference type="STRING" id="56216.A0A1A6HRN2"/>
<evidence type="ECO:0000256" key="2">
    <source>
        <dbReference type="SAM" id="SignalP"/>
    </source>
</evidence>
<name>A0A1A6HRN2_NEOLE</name>
<accession>A0A1A6HRN2</accession>
<feature type="domain" description="TGF-beta propeptide" evidence="3">
    <location>
        <begin position="58"/>
        <end position="210"/>
    </location>
</feature>
<keyword evidence="2" id="KW-0732">Signal</keyword>
<sequence>MPGLGRRAQWLCWWWGLLCSCGPPPLRPPLPVAAAAAGGQLLGAGGSPVRAEQPPPQSSSSGFLYRRLKTHEKREMQKEILSVLGLPHRPRPLHGLQQPQSPVLPQQQTAREEPHPGQLKSAPLFMLDLYNALSADEEEDGVSEGDRQEPGTHGGASSSQLRQPSPGAAHSLNRKSLLGPGLGGGASPLTSAQDSAFLNDADMVMSFVNLGKDLG</sequence>
<dbReference type="OrthoDB" id="5987191at2759"/>
<feature type="region of interest" description="Disordered" evidence="1">
    <location>
        <begin position="136"/>
        <end position="186"/>
    </location>
</feature>
<evidence type="ECO:0000313" key="5">
    <source>
        <dbReference type="Proteomes" id="UP000092124"/>
    </source>
</evidence>